<proteinExistence type="predicted"/>
<sequence length="142" mass="16566">MHQWDEHKECEFPCQQIDGPQDSEEWCVIQTPQCVESYDYMQEDARIKKPLGIDFRLMEETANLEIPTEPIPTQTYMPHIPYPEAAKQPTKLHECIGTDMFEGSIEKAKTYKEKKTFCGSQIPHRQIRPVHKLWAAFGTNLI</sequence>
<name>A0A498JGP4_MALDO</name>
<protein>
    <submittedName>
        <fullName evidence="1">Uncharacterized protein</fullName>
    </submittedName>
</protein>
<comment type="caution">
    <text evidence="1">The sequence shown here is derived from an EMBL/GenBank/DDBJ whole genome shotgun (WGS) entry which is preliminary data.</text>
</comment>
<dbReference type="EMBL" id="RDQH01000333">
    <property type="protein sequence ID" value="RXH95019.1"/>
    <property type="molecule type" value="Genomic_DNA"/>
</dbReference>
<keyword evidence="2" id="KW-1185">Reference proteome</keyword>
<organism evidence="1 2">
    <name type="scientific">Malus domestica</name>
    <name type="common">Apple</name>
    <name type="synonym">Pyrus malus</name>
    <dbReference type="NCBI Taxonomy" id="3750"/>
    <lineage>
        <taxon>Eukaryota</taxon>
        <taxon>Viridiplantae</taxon>
        <taxon>Streptophyta</taxon>
        <taxon>Embryophyta</taxon>
        <taxon>Tracheophyta</taxon>
        <taxon>Spermatophyta</taxon>
        <taxon>Magnoliopsida</taxon>
        <taxon>eudicotyledons</taxon>
        <taxon>Gunneridae</taxon>
        <taxon>Pentapetalae</taxon>
        <taxon>rosids</taxon>
        <taxon>fabids</taxon>
        <taxon>Rosales</taxon>
        <taxon>Rosaceae</taxon>
        <taxon>Amygdaloideae</taxon>
        <taxon>Maleae</taxon>
        <taxon>Malus</taxon>
    </lineage>
</organism>
<accession>A0A498JGP4</accession>
<evidence type="ECO:0000313" key="1">
    <source>
        <dbReference type="EMBL" id="RXH95019.1"/>
    </source>
</evidence>
<dbReference type="Proteomes" id="UP000290289">
    <property type="component" value="Chromosome 7"/>
</dbReference>
<gene>
    <name evidence="1" type="ORF">DVH24_024703</name>
</gene>
<reference evidence="1 2" key="1">
    <citation type="submission" date="2018-10" db="EMBL/GenBank/DDBJ databases">
        <title>A high-quality apple genome assembly.</title>
        <authorList>
            <person name="Hu J."/>
        </authorList>
    </citation>
    <scope>NUCLEOTIDE SEQUENCE [LARGE SCALE GENOMIC DNA]</scope>
    <source>
        <strain evidence="2">cv. HFTH1</strain>
        <tissue evidence="1">Young leaf</tissue>
    </source>
</reference>
<evidence type="ECO:0000313" key="2">
    <source>
        <dbReference type="Proteomes" id="UP000290289"/>
    </source>
</evidence>
<dbReference type="AlphaFoldDB" id="A0A498JGP4"/>